<dbReference type="Proteomes" id="UP000226525">
    <property type="component" value="Unassembled WGS sequence"/>
</dbReference>
<dbReference type="AlphaFoldDB" id="A0A2D6YKT0"/>
<dbReference type="InterPro" id="IPR020846">
    <property type="entry name" value="MFS_dom"/>
</dbReference>
<feature type="transmembrane region" description="Helical" evidence="7">
    <location>
        <begin position="169"/>
        <end position="189"/>
    </location>
</feature>
<dbReference type="InterPro" id="IPR050171">
    <property type="entry name" value="MFS_Transporters"/>
</dbReference>
<evidence type="ECO:0000256" key="5">
    <source>
        <dbReference type="ARBA" id="ARBA00022989"/>
    </source>
</evidence>
<evidence type="ECO:0000256" key="3">
    <source>
        <dbReference type="ARBA" id="ARBA00022475"/>
    </source>
</evidence>
<sequence length="394" mass="43843">MSRLIALWNTYPPRFWLLFIGMLFSVSCSSFIWPFVTIYIAEQTQSSLTLTALMFSVEACASLLSVGRTSKMMDLYGRKVMMIAGLVLQAGNLVLMTQVTSIGGWLVLMAVMGVVSPLFPIGGNAMVADLLPNQQRAQAYALLRMAINLGVVTGPLIGGWIITEYSFRIAFWTTALLLLLLAGLAQWLLKETCPEVKKDTPQTAQSVWKNRRFMTILLLYTFSVMGFIEMFILMPIYLKQNFQILENQSSLLFSVNALIVVLFQYSTTRWASRFSPFLMMASGALVYTLALGSVPFLETFVFFVGAMVVLTIGEMVINPTVTSYVSNLAPDHMRARYMGMLEMVYRVAMGTSPLMGGLINDLLAPCLIWVYGSLIALVGAVGFMGMYLRRFARS</sequence>
<comment type="subcellular location">
    <subcellularLocation>
        <location evidence="1">Cell membrane</location>
        <topology evidence="1">Multi-pass membrane protein</topology>
    </subcellularLocation>
</comment>
<feature type="transmembrane region" description="Helical" evidence="7">
    <location>
        <begin position="142"/>
        <end position="163"/>
    </location>
</feature>
<feature type="transmembrane region" description="Helical" evidence="7">
    <location>
        <begin position="343"/>
        <end position="362"/>
    </location>
</feature>
<dbReference type="GO" id="GO:0005886">
    <property type="term" value="C:plasma membrane"/>
    <property type="evidence" value="ECO:0007669"/>
    <property type="project" value="UniProtKB-SubCell"/>
</dbReference>
<dbReference type="InterPro" id="IPR036259">
    <property type="entry name" value="MFS_trans_sf"/>
</dbReference>
<feature type="domain" description="Major facilitator superfamily (MFS) profile" evidence="8">
    <location>
        <begin position="14"/>
        <end position="394"/>
    </location>
</feature>
<dbReference type="PROSITE" id="PS00216">
    <property type="entry name" value="SUGAR_TRANSPORT_1"/>
    <property type="match status" value="1"/>
</dbReference>
<feature type="transmembrane region" description="Helical" evidence="7">
    <location>
        <begin position="102"/>
        <end position="121"/>
    </location>
</feature>
<protein>
    <recommendedName>
        <fullName evidence="8">Major facilitator superfamily (MFS) profile domain-containing protein</fullName>
    </recommendedName>
</protein>
<feature type="transmembrane region" description="Helical" evidence="7">
    <location>
        <begin position="47"/>
        <end position="67"/>
    </location>
</feature>
<evidence type="ECO:0000259" key="8">
    <source>
        <dbReference type="PROSITE" id="PS50850"/>
    </source>
</evidence>
<dbReference type="PANTHER" id="PTHR23517:SF3">
    <property type="entry name" value="INTEGRAL MEMBRANE TRANSPORT PROTEIN"/>
    <property type="match status" value="1"/>
</dbReference>
<feature type="transmembrane region" description="Helical" evidence="7">
    <location>
        <begin position="274"/>
        <end position="294"/>
    </location>
</feature>
<dbReference type="GO" id="GO:0022857">
    <property type="term" value="F:transmembrane transporter activity"/>
    <property type="evidence" value="ECO:0007669"/>
    <property type="project" value="InterPro"/>
</dbReference>
<keyword evidence="5 7" id="KW-1133">Transmembrane helix</keyword>
<comment type="caution">
    <text evidence="9">The sequence shown here is derived from an EMBL/GenBank/DDBJ whole genome shotgun (WGS) entry which is preliminary data.</text>
</comment>
<dbReference type="EMBL" id="NZEX01000113">
    <property type="protein sequence ID" value="MAH63764.1"/>
    <property type="molecule type" value="Genomic_DNA"/>
</dbReference>
<reference evidence="10" key="1">
    <citation type="submission" date="2017-09" db="EMBL/GenBank/DDBJ databases">
        <title>The Reconstruction of 2,631 Draft Metagenome-Assembled Genomes from the Global Oceans.</title>
        <authorList>
            <person name="Tully B.J."/>
            <person name="Graham E.D."/>
            <person name="Heidelberg J.F."/>
        </authorList>
    </citation>
    <scope>NUCLEOTIDE SEQUENCE [LARGE SCALE GENOMIC DNA]</scope>
</reference>
<keyword evidence="6 7" id="KW-0472">Membrane</keyword>
<evidence type="ECO:0000313" key="9">
    <source>
        <dbReference type="EMBL" id="MAH63764.1"/>
    </source>
</evidence>
<proteinExistence type="predicted"/>
<dbReference type="PANTHER" id="PTHR23517">
    <property type="entry name" value="RESISTANCE PROTEIN MDTM, PUTATIVE-RELATED-RELATED"/>
    <property type="match status" value="1"/>
</dbReference>
<organism evidence="9 10">
    <name type="scientific">SAR324 cluster bacterium</name>
    <dbReference type="NCBI Taxonomy" id="2024889"/>
    <lineage>
        <taxon>Bacteria</taxon>
        <taxon>Deltaproteobacteria</taxon>
        <taxon>SAR324 cluster</taxon>
    </lineage>
</organism>
<feature type="transmembrane region" description="Helical" evidence="7">
    <location>
        <begin position="79"/>
        <end position="96"/>
    </location>
</feature>
<dbReference type="SUPFAM" id="SSF103473">
    <property type="entry name" value="MFS general substrate transporter"/>
    <property type="match status" value="1"/>
</dbReference>
<dbReference type="Gene3D" id="1.20.1250.20">
    <property type="entry name" value="MFS general substrate transporter like domains"/>
    <property type="match status" value="1"/>
</dbReference>
<evidence type="ECO:0000256" key="7">
    <source>
        <dbReference type="SAM" id="Phobius"/>
    </source>
</evidence>
<feature type="transmembrane region" description="Helical" evidence="7">
    <location>
        <begin position="368"/>
        <end position="388"/>
    </location>
</feature>
<feature type="transmembrane region" description="Helical" evidence="7">
    <location>
        <begin position="300"/>
        <end position="322"/>
    </location>
</feature>
<evidence type="ECO:0000256" key="2">
    <source>
        <dbReference type="ARBA" id="ARBA00022448"/>
    </source>
</evidence>
<accession>A0A2D6YKT0</accession>
<feature type="transmembrane region" description="Helical" evidence="7">
    <location>
        <begin position="217"/>
        <end position="238"/>
    </location>
</feature>
<dbReference type="PROSITE" id="PS51257">
    <property type="entry name" value="PROKAR_LIPOPROTEIN"/>
    <property type="match status" value="1"/>
</dbReference>
<gene>
    <name evidence="9" type="ORF">CMN54_10030</name>
</gene>
<evidence type="ECO:0000256" key="1">
    <source>
        <dbReference type="ARBA" id="ARBA00004651"/>
    </source>
</evidence>
<keyword evidence="2" id="KW-0813">Transport</keyword>
<dbReference type="PROSITE" id="PS50850">
    <property type="entry name" value="MFS"/>
    <property type="match status" value="1"/>
</dbReference>
<evidence type="ECO:0000256" key="4">
    <source>
        <dbReference type="ARBA" id="ARBA00022692"/>
    </source>
</evidence>
<feature type="transmembrane region" description="Helical" evidence="7">
    <location>
        <begin position="15"/>
        <end position="41"/>
    </location>
</feature>
<keyword evidence="3" id="KW-1003">Cell membrane</keyword>
<dbReference type="Pfam" id="PF07690">
    <property type="entry name" value="MFS_1"/>
    <property type="match status" value="1"/>
</dbReference>
<feature type="transmembrane region" description="Helical" evidence="7">
    <location>
        <begin position="250"/>
        <end position="267"/>
    </location>
</feature>
<keyword evidence="4 7" id="KW-0812">Transmembrane</keyword>
<dbReference type="InterPro" id="IPR011701">
    <property type="entry name" value="MFS"/>
</dbReference>
<name>A0A2D6YKT0_9DELT</name>
<evidence type="ECO:0000313" key="10">
    <source>
        <dbReference type="Proteomes" id="UP000226525"/>
    </source>
</evidence>
<evidence type="ECO:0000256" key="6">
    <source>
        <dbReference type="ARBA" id="ARBA00023136"/>
    </source>
</evidence>
<dbReference type="InterPro" id="IPR005829">
    <property type="entry name" value="Sugar_transporter_CS"/>
</dbReference>